<protein>
    <recommendedName>
        <fullName evidence="3">Ead/Ea22-like family protein</fullName>
    </recommendedName>
</protein>
<reference evidence="1" key="1">
    <citation type="submission" date="2021-04" db="EMBL/GenBank/DDBJ databases">
        <authorList>
            <person name="Hartkoorn R.C."/>
            <person name="Beaudoing E."/>
            <person name="Hot D."/>
        </authorList>
    </citation>
    <scope>NUCLEOTIDE SEQUENCE</scope>
    <source>
        <strain evidence="1">NRRL B-16292</strain>
    </source>
</reference>
<sequence>MTDRFVIVHTDERGNIETLAVVAYTDLAEAERRVAERRRTATEHGWSDAYEAFRLVPVDALSEVEQLRQDVERMAQHARDEHAQGWKEAIGYLYGMSAGSSDDQETLTLWQAAEKLTACAKELREAAG</sequence>
<name>A0ABY5W6U3_9ACTN</name>
<dbReference type="Proteomes" id="UP001059617">
    <property type="component" value="Chromosome"/>
</dbReference>
<proteinExistence type="predicted"/>
<organism evidence="1 2">
    <name type="scientific">Dactylosporangium fulvum</name>
    <dbReference type="NCBI Taxonomy" id="53359"/>
    <lineage>
        <taxon>Bacteria</taxon>
        <taxon>Bacillati</taxon>
        <taxon>Actinomycetota</taxon>
        <taxon>Actinomycetes</taxon>
        <taxon>Micromonosporales</taxon>
        <taxon>Micromonosporaceae</taxon>
        <taxon>Dactylosporangium</taxon>
    </lineage>
</organism>
<evidence type="ECO:0000313" key="2">
    <source>
        <dbReference type="Proteomes" id="UP001059617"/>
    </source>
</evidence>
<reference evidence="1" key="2">
    <citation type="submission" date="2022-09" db="EMBL/GenBank/DDBJ databases">
        <title>Biosynthetic gene clusters of Dactylosporangioum fulvum.</title>
        <authorList>
            <person name="Caradec T."/>
        </authorList>
    </citation>
    <scope>NUCLEOTIDE SEQUENCE</scope>
    <source>
        <strain evidence="1">NRRL B-16292</strain>
    </source>
</reference>
<dbReference type="EMBL" id="CP073720">
    <property type="protein sequence ID" value="UWP85807.1"/>
    <property type="molecule type" value="Genomic_DNA"/>
</dbReference>
<gene>
    <name evidence="1" type="ORF">Dfulv_16805</name>
</gene>
<dbReference type="RefSeq" id="WP_259864089.1">
    <property type="nucleotide sequence ID" value="NZ_BAAAST010000073.1"/>
</dbReference>
<evidence type="ECO:0008006" key="3">
    <source>
        <dbReference type="Google" id="ProtNLM"/>
    </source>
</evidence>
<accession>A0ABY5W6U3</accession>
<keyword evidence="2" id="KW-1185">Reference proteome</keyword>
<evidence type="ECO:0000313" key="1">
    <source>
        <dbReference type="EMBL" id="UWP85807.1"/>
    </source>
</evidence>